<evidence type="ECO:0000256" key="1">
    <source>
        <dbReference type="SAM" id="Phobius"/>
    </source>
</evidence>
<dbReference type="EMBL" id="VSRR010086216">
    <property type="protein sequence ID" value="MPC90991.1"/>
    <property type="molecule type" value="Genomic_DNA"/>
</dbReference>
<sequence>MFFFFLLSICLFLFFILLFFLLLSIISFFILFSSCVLSISIFFSILSRILLHFFTSFLFYYHIFFLTLLFSLLSTIISPSPLFSLVIVSCLILQLSYPSILTRPSHHCLPSFHPQLGARMGVLATGCVLQWRDSTGASVLLGGLDLTVLCSSRLFAMMIRIMMEVSTGVTGVTGSLVWYMQDCLERM</sequence>
<dbReference type="AlphaFoldDB" id="A0A5B7IZL6"/>
<organism evidence="2 3">
    <name type="scientific">Portunus trituberculatus</name>
    <name type="common">Swimming crab</name>
    <name type="synonym">Neptunus trituberculatus</name>
    <dbReference type="NCBI Taxonomy" id="210409"/>
    <lineage>
        <taxon>Eukaryota</taxon>
        <taxon>Metazoa</taxon>
        <taxon>Ecdysozoa</taxon>
        <taxon>Arthropoda</taxon>
        <taxon>Crustacea</taxon>
        <taxon>Multicrustacea</taxon>
        <taxon>Malacostraca</taxon>
        <taxon>Eumalacostraca</taxon>
        <taxon>Eucarida</taxon>
        <taxon>Decapoda</taxon>
        <taxon>Pleocyemata</taxon>
        <taxon>Brachyura</taxon>
        <taxon>Eubrachyura</taxon>
        <taxon>Portunoidea</taxon>
        <taxon>Portunidae</taxon>
        <taxon>Portuninae</taxon>
        <taxon>Portunus</taxon>
    </lineage>
</organism>
<protein>
    <submittedName>
        <fullName evidence="2">Uncharacterized protein</fullName>
    </submittedName>
</protein>
<evidence type="ECO:0000313" key="3">
    <source>
        <dbReference type="Proteomes" id="UP000324222"/>
    </source>
</evidence>
<gene>
    <name evidence="2" type="ORF">E2C01_085999</name>
</gene>
<feature type="transmembrane region" description="Helical" evidence="1">
    <location>
        <begin position="49"/>
        <end position="70"/>
    </location>
</feature>
<keyword evidence="1" id="KW-1133">Transmembrane helix</keyword>
<comment type="caution">
    <text evidence="2">The sequence shown here is derived from an EMBL/GenBank/DDBJ whole genome shotgun (WGS) entry which is preliminary data.</text>
</comment>
<keyword evidence="3" id="KW-1185">Reference proteome</keyword>
<feature type="transmembrane region" description="Helical" evidence="1">
    <location>
        <begin position="161"/>
        <end position="180"/>
    </location>
</feature>
<dbReference type="Proteomes" id="UP000324222">
    <property type="component" value="Unassembled WGS sequence"/>
</dbReference>
<feature type="transmembrane region" description="Helical" evidence="1">
    <location>
        <begin position="6"/>
        <end position="37"/>
    </location>
</feature>
<name>A0A5B7IZL6_PORTR</name>
<evidence type="ECO:0000313" key="2">
    <source>
        <dbReference type="EMBL" id="MPC90991.1"/>
    </source>
</evidence>
<keyword evidence="1" id="KW-0472">Membrane</keyword>
<proteinExistence type="predicted"/>
<keyword evidence="1" id="KW-0812">Transmembrane</keyword>
<reference evidence="2 3" key="1">
    <citation type="submission" date="2019-05" db="EMBL/GenBank/DDBJ databases">
        <title>Another draft genome of Portunus trituberculatus and its Hox gene families provides insights of decapod evolution.</title>
        <authorList>
            <person name="Jeong J.-H."/>
            <person name="Song I."/>
            <person name="Kim S."/>
            <person name="Choi T."/>
            <person name="Kim D."/>
            <person name="Ryu S."/>
            <person name="Kim W."/>
        </authorList>
    </citation>
    <scope>NUCLEOTIDE SEQUENCE [LARGE SCALE GENOMIC DNA]</scope>
    <source>
        <tissue evidence="2">Muscle</tissue>
    </source>
</reference>
<accession>A0A5B7IZL6</accession>